<dbReference type="Proteomes" id="UP000006911">
    <property type="component" value="Unassembled WGS sequence"/>
</dbReference>
<evidence type="ECO:0000256" key="1">
    <source>
        <dbReference type="SAM" id="MobiDB-lite"/>
    </source>
</evidence>
<feature type="compositionally biased region" description="Polar residues" evidence="1">
    <location>
        <begin position="28"/>
        <end position="43"/>
    </location>
</feature>
<reference evidence="2 3" key="1">
    <citation type="journal article" date="2010" name="Nature">
        <title>Perigord black truffle genome uncovers evolutionary origins and mechanisms of symbiosis.</title>
        <authorList>
            <person name="Martin F."/>
            <person name="Kohler A."/>
            <person name="Murat C."/>
            <person name="Balestrini R."/>
            <person name="Coutinho P.M."/>
            <person name="Jaillon O."/>
            <person name="Montanini B."/>
            <person name="Morin E."/>
            <person name="Noel B."/>
            <person name="Percudani R."/>
            <person name="Porcel B."/>
            <person name="Rubini A."/>
            <person name="Amicucci A."/>
            <person name="Amselem J."/>
            <person name="Anthouard V."/>
            <person name="Arcioni S."/>
            <person name="Artiguenave F."/>
            <person name="Aury J.M."/>
            <person name="Ballario P."/>
            <person name="Bolchi A."/>
            <person name="Brenna A."/>
            <person name="Brun A."/>
            <person name="Buee M."/>
            <person name="Cantarel B."/>
            <person name="Chevalier G."/>
            <person name="Couloux A."/>
            <person name="Da Silva C."/>
            <person name="Denoeud F."/>
            <person name="Duplessis S."/>
            <person name="Ghignone S."/>
            <person name="Hilselberger B."/>
            <person name="Iotti M."/>
            <person name="Marcais B."/>
            <person name="Mello A."/>
            <person name="Miranda M."/>
            <person name="Pacioni G."/>
            <person name="Quesneville H."/>
            <person name="Riccioni C."/>
            <person name="Ruotolo R."/>
            <person name="Splivallo R."/>
            <person name="Stocchi V."/>
            <person name="Tisserant E."/>
            <person name="Viscomi A.R."/>
            <person name="Zambonelli A."/>
            <person name="Zampieri E."/>
            <person name="Henrissat B."/>
            <person name="Lebrun M.H."/>
            <person name="Paolocci F."/>
            <person name="Bonfante P."/>
            <person name="Ottonello S."/>
            <person name="Wincker P."/>
        </authorList>
    </citation>
    <scope>NUCLEOTIDE SEQUENCE [LARGE SCALE GENOMIC DNA]</scope>
    <source>
        <strain evidence="2 3">Mel28</strain>
    </source>
</reference>
<dbReference type="InParanoid" id="D5G4S5"/>
<keyword evidence="3" id="KW-1185">Reference proteome</keyword>
<accession>D5G4S5</accession>
<evidence type="ECO:0000313" key="2">
    <source>
        <dbReference type="EMBL" id="CAZ79511.1"/>
    </source>
</evidence>
<feature type="region of interest" description="Disordered" evidence="1">
    <location>
        <begin position="1"/>
        <end position="43"/>
    </location>
</feature>
<dbReference type="GeneID" id="9188447"/>
<organism evidence="2 3">
    <name type="scientific">Tuber melanosporum (strain Mel28)</name>
    <name type="common">Perigord black truffle</name>
    <dbReference type="NCBI Taxonomy" id="656061"/>
    <lineage>
        <taxon>Eukaryota</taxon>
        <taxon>Fungi</taxon>
        <taxon>Dikarya</taxon>
        <taxon>Ascomycota</taxon>
        <taxon>Pezizomycotina</taxon>
        <taxon>Pezizomycetes</taxon>
        <taxon>Pezizales</taxon>
        <taxon>Tuberaceae</taxon>
        <taxon>Tuber</taxon>
    </lineage>
</organism>
<name>D5G4S5_TUBMM</name>
<evidence type="ECO:0000313" key="3">
    <source>
        <dbReference type="Proteomes" id="UP000006911"/>
    </source>
</evidence>
<dbReference type="EMBL" id="FN429990">
    <property type="protein sequence ID" value="CAZ79511.1"/>
    <property type="molecule type" value="Genomic_DNA"/>
</dbReference>
<gene>
    <name evidence="2" type="ORF">GSTUM_00000079001</name>
</gene>
<dbReference type="AlphaFoldDB" id="D5G4S5"/>
<dbReference type="HOGENOM" id="CLU_3242463_0_0_1"/>
<protein>
    <submittedName>
        <fullName evidence="2">(Perigord truffle) hypothetical protein</fullName>
    </submittedName>
</protein>
<sequence>MIRKTRISSHQQNKSQKQERPSPPQRAMQDSTQLYREVSTLLT</sequence>
<proteinExistence type="predicted"/>
<dbReference type="RefSeq" id="XP_002835354.1">
    <property type="nucleotide sequence ID" value="XM_002835308.1"/>
</dbReference>
<dbReference type="KEGG" id="tml:GSTUM_00000079001"/>